<gene>
    <name evidence="2" type="ORF">PACLA_8A042229</name>
</gene>
<dbReference type="EMBL" id="CACRXK020003070">
    <property type="protein sequence ID" value="CAB3997311.1"/>
    <property type="molecule type" value="Genomic_DNA"/>
</dbReference>
<evidence type="ECO:0000313" key="2">
    <source>
        <dbReference type="EMBL" id="CAB3997311.1"/>
    </source>
</evidence>
<dbReference type="PANTHER" id="PTHR46564:SF1">
    <property type="entry name" value="TRANSPOSASE"/>
    <property type="match status" value="1"/>
</dbReference>
<organism evidence="2 3">
    <name type="scientific">Paramuricea clavata</name>
    <name type="common">Red gorgonian</name>
    <name type="synonym">Violescent sea-whip</name>
    <dbReference type="NCBI Taxonomy" id="317549"/>
    <lineage>
        <taxon>Eukaryota</taxon>
        <taxon>Metazoa</taxon>
        <taxon>Cnidaria</taxon>
        <taxon>Anthozoa</taxon>
        <taxon>Octocorallia</taxon>
        <taxon>Malacalcyonacea</taxon>
        <taxon>Plexauridae</taxon>
        <taxon>Paramuricea</taxon>
    </lineage>
</organism>
<comment type="caution">
    <text evidence="2">The sequence shown here is derived from an EMBL/GenBank/DDBJ whole genome shotgun (WGS) entry which is preliminary data.</text>
</comment>
<dbReference type="SUPFAM" id="SSF46689">
    <property type="entry name" value="Homeodomain-like"/>
    <property type="match status" value="1"/>
</dbReference>
<dbReference type="Pfam" id="PF13358">
    <property type="entry name" value="DDE_3"/>
    <property type="match status" value="1"/>
</dbReference>
<dbReference type="InterPro" id="IPR038717">
    <property type="entry name" value="Tc1-like_DDE_dom"/>
</dbReference>
<dbReference type="OrthoDB" id="5957333at2759"/>
<dbReference type="Gene3D" id="3.30.420.10">
    <property type="entry name" value="Ribonuclease H-like superfamily/Ribonuclease H"/>
    <property type="match status" value="1"/>
</dbReference>
<sequence length="374" mass="41997">MNVSKRGRTYHLGKSLSDDLRSLIVDKCLQRGGDPAHNFLPVTFTSIAQEIGVAHNTVSKVWRDFCQRRRINPLPKGGDHSRKLSDGDLELIELLKRVKGSTQLSEIYSVLEEVGDVESISLSSISRAIKSKLLSGKQYSRKKITHVAKQRFTDENIVYTQLFINYLAAKDPAKIKFFDEAGVKIPEIGTRLYGSAPVGERCVEVVKKVESPNATLNLLISVNGPEYMNIIDGATNTVHFWNFFWEASQAANYITGRPAIAVGDIVVMDNLAVHHFDGGEVLENFLAEMGVELLFTPTYSPDLNPIELCFNKVKTELNGRYSDNVRDNLKLAVTEAVERITDLDARQFYRATSYLLLICHHANKTFYFKILVVP</sequence>
<keyword evidence="3" id="KW-1185">Reference proteome</keyword>
<feature type="domain" description="Tc1-like transposase DDE" evidence="1">
    <location>
        <begin position="176"/>
        <end position="325"/>
    </location>
</feature>
<evidence type="ECO:0000313" key="3">
    <source>
        <dbReference type="Proteomes" id="UP001152795"/>
    </source>
</evidence>
<dbReference type="InterPro" id="IPR036397">
    <property type="entry name" value="RNaseH_sf"/>
</dbReference>
<dbReference type="GO" id="GO:0003676">
    <property type="term" value="F:nucleic acid binding"/>
    <property type="evidence" value="ECO:0007669"/>
    <property type="project" value="InterPro"/>
</dbReference>
<dbReference type="Proteomes" id="UP001152795">
    <property type="component" value="Unassembled WGS sequence"/>
</dbReference>
<dbReference type="AlphaFoldDB" id="A0A7D9I358"/>
<dbReference type="InterPro" id="IPR047655">
    <property type="entry name" value="Transpos_IS630-like"/>
</dbReference>
<name>A0A7D9I358_PARCT</name>
<proteinExistence type="predicted"/>
<evidence type="ECO:0000259" key="1">
    <source>
        <dbReference type="Pfam" id="PF13358"/>
    </source>
</evidence>
<dbReference type="PANTHER" id="PTHR46564">
    <property type="entry name" value="TRANSPOSASE"/>
    <property type="match status" value="1"/>
</dbReference>
<reference evidence="2" key="1">
    <citation type="submission" date="2020-04" db="EMBL/GenBank/DDBJ databases">
        <authorList>
            <person name="Alioto T."/>
            <person name="Alioto T."/>
            <person name="Gomez Garrido J."/>
        </authorList>
    </citation>
    <scope>NUCLEOTIDE SEQUENCE</scope>
    <source>
        <strain evidence="2">A484AB</strain>
    </source>
</reference>
<accession>A0A7D9I358</accession>
<protein>
    <submittedName>
        <fullName evidence="2">Ankyrin repeat domain-containing 34B</fullName>
    </submittedName>
</protein>
<dbReference type="NCBIfam" id="NF033545">
    <property type="entry name" value="transpos_IS630"/>
    <property type="match status" value="1"/>
</dbReference>
<dbReference type="InterPro" id="IPR009057">
    <property type="entry name" value="Homeodomain-like_sf"/>
</dbReference>